<dbReference type="InterPro" id="IPR015277">
    <property type="entry name" value="Restrct_endonuc_II_AvaI/BsoBI"/>
</dbReference>
<keyword evidence="1" id="KW-0540">Nuclease</keyword>
<dbReference type="InterPro" id="IPR011335">
    <property type="entry name" value="Restrct_endonuc-II-like"/>
</dbReference>
<keyword evidence="1" id="KW-0378">Hydrolase</keyword>
<keyword evidence="2" id="KW-1185">Reference proteome</keyword>
<dbReference type="InterPro" id="IPR043091">
    <property type="entry name" value="Restr_endonucII_AvaI/BsoBI_hel"/>
</dbReference>
<accession>A0ABR9VL89</accession>
<evidence type="ECO:0000313" key="1">
    <source>
        <dbReference type="EMBL" id="MBE9239275.1"/>
    </source>
</evidence>
<keyword evidence="1" id="KW-0255">Endonuclease</keyword>
<reference evidence="1 2" key="1">
    <citation type="submission" date="2020-10" db="EMBL/GenBank/DDBJ databases">
        <authorList>
            <person name="Castelo-Branco R."/>
            <person name="Eusebio N."/>
            <person name="Adriana R."/>
            <person name="Vieira A."/>
            <person name="Brugerolle De Fraissinette N."/>
            <person name="Rezende De Castro R."/>
            <person name="Schneider M.P."/>
            <person name="Vasconcelos V."/>
            <person name="Leao P.N."/>
        </authorList>
    </citation>
    <scope>NUCLEOTIDE SEQUENCE [LARGE SCALE GENOMIC DNA]</scope>
    <source>
        <strain evidence="1 2">LEGE 00250</strain>
    </source>
</reference>
<dbReference type="Proteomes" id="UP000606776">
    <property type="component" value="Unassembled WGS sequence"/>
</dbReference>
<protein>
    <submittedName>
        <fullName evidence="1">Type II restriction endonuclease</fullName>
    </submittedName>
</protein>
<gene>
    <name evidence="1" type="ORF">IQ227_25520</name>
</gene>
<dbReference type="GO" id="GO:0004519">
    <property type="term" value="F:endonuclease activity"/>
    <property type="evidence" value="ECO:0007669"/>
    <property type="project" value="UniProtKB-KW"/>
</dbReference>
<proteinExistence type="predicted"/>
<name>A0ABR9VL89_9CYAN</name>
<evidence type="ECO:0000313" key="2">
    <source>
        <dbReference type="Proteomes" id="UP000606776"/>
    </source>
</evidence>
<dbReference type="CDD" id="cd22315">
    <property type="entry name" value="BsoBI-like"/>
    <property type="match status" value="1"/>
</dbReference>
<dbReference type="Gene3D" id="1.10.238.90">
    <property type="entry name" value="Restriction endonuclease BsobI, helical domain"/>
    <property type="match status" value="1"/>
</dbReference>
<dbReference type="Pfam" id="PF09194">
    <property type="entry name" value="Endonuc-BsobI"/>
    <property type="match status" value="1"/>
</dbReference>
<dbReference type="RefSeq" id="WP_193944417.1">
    <property type="nucleotide sequence ID" value="NZ_JADEWB010000314.1"/>
</dbReference>
<organism evidence="1 2">
    <name type="scientific">Sphaerospermopsis aphanizomenoides LEGE 00250</name>
    <dbReference type="NCBI Taxonomy" id="2777972"/>
    <lineage>
        <taxon>Bacteria</taxon>
        <taxon>Bacillati</taxon>
        <taxon>Cyanobacteriota</taxon>
        <taxon>Cyanophyceae</taxon>
        <taxon>Nostocales</taxon>
        <taxon>Aphanizomenonaceae</taxon>
        <taxon>Sphaerospermopsis</taxon>
        <taxon>Sphaerospermopsis aphanizomenoides</taxon>
    </lineage>
</organism>
<comment type="caution">
    <text evidence="1">The sequence shown here is derived from an EMBL/GenBank/DDBJ whole genome shotgun (WGS) entry which is preliminary data.</text>
</comment>
<dbReference type="Gene3D" id="3.40.91.10">
    <property type="match status" value="1"/>
</dbReference>
<dbReference type="EMBL" id="JADEWB010000314">
    <property type="protein sequence ID" value="MBE9239275.1"/>
    <property type="molecule type" value="Genomic_DNA"/>
</dbReference>
<dbReference type="SUPFAM" id="SSF52980">
    <property type="entry name" value="Restriction endonuclease-like"/>
    <property type="match status" value="1"/>
</dbReference>
<sequence length="319" mass="35680">MASKNHLNTSLDLVTAYEKTRAGFVALAIERNRRATPFIDQARALKNVVSQVNNPTDLINMTEIQPALLAASGVSDKAASYLQLEDKIQAIQGLIKEFLEPAGSDFVEELVYRFLLTRGDTLGGSMRNVGGVLAQRKFTRAILANLALANIPYYWLHSTTKMWIPMTEEDAGIDLYVKGLSWSIGKKNRTIIYNLKVPLVKSNIDVCLFNCDYPQISPEIYKKIYKNPNLYIALGELKGGIDPAGADEHWKTARTALSRIWKAFSQVNLSPHTFFIGAAIEKRMAEEIWHDLECGKLSNAANMTNDTQLDCICHWLISL</sequence>